<sequence length="84" mass="9063">MTLHEKFVSGDAHYSPLTFPGVGTLHSGVRSEGSITLPHDSDFAMLRNALLRTQRVDVPCMSKLKAYGTIEALANGKTCSELVS</sequence>
<dbReference type="EMBL" id="NKYI01000006">
    <property type="protein sequence ID" value="PIK93747.1"/>
    <property type="molecule type" value="Genomic_DNA"/>
</dbReference>
<reference evidence="1 2" key="1">
    <citation type="submission" date="2017-07" db="EMBL/GenBank/DDBJ databases">
        <title>Raoultella ornithinolytica strain HH3 draft genome.</title>
        <authorList>
            <person name="Duceppe M.-O."/>
            <person name="Huang H."/>
            <person name="Phipps-Todd B."/>
        </authorList>
    </citation>
    <scope>NUCLEOTIDE SEQUENCE [LARGE SCALE GENOMIC DNA]</scope>
    <source>
        <strain evidence="1 2">HH3</strain>
    </source>
</reference>
<organism evidence="1 2">
    <name type="scientific">Raoultella ornithinolytica</name>
    <name type="common">Klebsiella ornithinolytica</name>
    <dbReference type="NCBI Taxonomy" id="54291"/>
    <lineage>
        <taxon>Bacteria</taxon>
        <taxon>Pseudomonadati</taxon>
        <taxon>Pseudomonadota</taxon>
        <taxon>Gammaproteobacteria</taxon>
        <taxon>Enterobacterales</taxon>
        <taxon>Enterobacteriaceae</taxon>
        <taxon>Klebsiella/Raoultella group</taxon>
        <taxon>Raoultella</taxon>
    </lineage>
</organism>
<protein>
    <submittedName>
        <fullName evidence="1">Uncharacterized protein</fullName>
    </submittedName>
</protein>
<accession>A0A855FGD7</accession>
<dbReference type="AlphaFoldDB" id="A0A855FGD7"/>
<name>A0A855FGD7_RAOOR</name>
<dbReference type="Proteomes" id="UP000229713">
    <property type="component" value="Unassembled WGS sequence"/>
</dbReference>
<evidence type="ECO:0000313" key="1">
    <source>
        <dbReference type="EMBL" id="PIK93747.1"/>
    </source>
</evidence>
<proteinExistence type="predicted"/>
<comment type="caution">
    <text evidence="1">The sequence shown here is derived from an EMBL/GenBank/DDBJ whole genome shotgun (WGS) entry which is preliminary data.</text>
</comment>
<gene>
    <name evidence="1" type="ORF">CFY86_02175</name>
</gene>
<evidence type="ECO:0000313" key="2">
    <source>
        <dbReference type="Proteomes" id="UP000229713"/>
    </source>
</evidence>